<evidence type="ECO:0000256" key="2">
    <source>
        <dbReference type="SAM" id="Phobius"/>
    </source>
</evidence>
<evidence type="ECO:0008006" key="5">
    <source>
        <dbReference type="Google" id="ProtNLM"/>
    </source>
</evidence>
<evidence type="ECO:0000313" key="3">
    <source>
        <dbReference type="EMBL" id="KFM81264.1"/>
    </source>
</evidence>
<dbReference type="OrthoDB" id="6434716at2759"/>
<sequence>MVRCQEGYDGGLQQSFMLETYDTEHVIMLNNMTNPTPIFNVYDLTPGTSFVIAIYAFNSKGRSEPKILRASTLATPESLTQRDDPWQATFSPVLIVLICVVVVLVLVTITIVIVVKSRNRTENEKDRQKHGNDKSTTPLRQDTDDRREIMATVIESEDKCPDIIPGESLKPGDAQKPDIHADNVPWEMKLVNETNTAFSSMDYAPNNWGQRSLLKQVPSPSVPQMPAGPLQPLREYTSPNQHPPGPLQLTALSPIGSAPVRTEWTLPRTANKLKNRQTDV</sequence>
<gene>
    <name evidence="3" type="ORF">X975_10081</name>
</gene>
<feature type="transmembrane region" description="Helical" evidence="2">
    <location>
        <begin position="93"/>
        <end position="115"/>
    </location>
</feature>
<dbReference type="PANTHER" id="PTHR23278">
    <property type="entry name" value="SIDESTEP PROTEIN"/>
    <property type="match status" value="1"/>
</dbReference>
<dbReference type="SUPFAM" id="SSF49265">
    <property type="entry name" value="Fibronectin type III"/>
    <property type="match status" value="1"/>
</dbReference>
<organism evidence="3 4">
    <name type="scientific">Stegodyphus mimosarum</name>
    <name type="common">African social velvet spider</name>
    <dbReference type="NCBI Taxonomy" id="407821"/>
    <lineage>
        <taxon>Eukaryota</taxon>
        <taxon>Metazoa</taxon>
        <taxon>Ecdysozoa</taxon>
        <taxon>Arthropoda</taxon>
        <taxon>Chelicerata</taxon>
        <taxon>Arachnida</taxon>
        <taxon>Araneae</taxon>
        <taxon>Araneomorphae</taxon>
        <taxon>Entelegynae</taxon>
        <taxon>Eresoidea</taxon>
        <taxon>Eresidae</taxon>
        <taxon>Stegodyphus</taxon>
    </lineage>
</organism>
<evidence type="ECO:0000313" key="4">
    <source>
        <dbReference type="Proteomes" id="UP000054359"/>
    </source>
</evidence>
<name>A0A087UV75_STEMI</name>
<keyword evidence="4" id="KW-1185">Reference proteome</keyword>
<feature type="compositionally biased region" description="Basic and acidic residues" evidence="1">
    <location>
        <begin position="120"/>
        <end position="133"/>
    </location>
</feature>
<dbReference type="Proteomes" id="UP000054359">
    <property type="component" value="Unassembled WGS sequence"/>
</dbReference>
<keyword evidence="2" id="KW-0472">Membrane</keyword>
<dbReference type="PANTHER" id="PTHR23278:SF19">
    <property type="entry name" value="OBSCURIN"/>
    <property type="match status" value="1"/>
</dbReference>
<dbReference type="STRING" id="407821.A0A087UV75"/>
<keyword evidence="2" id="KW-0812">Transmembrane</keyword>
<evidence type="ECO:0000256" key="1">
    <source>
        <dbReference type="SAM" id="MobiDB-lite"/>
    </source>
</evidence>
<protein>
    <recommendedName>
        <fullName evidence="5">Fibronectin type-III domain-containing protein</fullName>
    </recommendedName>
</protein>
<proteinExistence type="predicted"/>
<feature type="region of interest" description="Disordered" evidence="1">
    <location>
        <begin position="216"/>
        <end position="249"/>
    </location>
</feature>
<dbReference type="AlphaFoldDB" id="A0A087UV75"/>
<dbReference type="EMBL" id="KK121805">
    <property type="protein sequence ID" value="KFM81264.1"/>
    <property type="molecule type" value="Genomic_DNA"/>
</dbReference>
<dbReference type="InterPro" id="IPR036116">
    <property type="entry name" value="FN3_sf"/>
</dbReference>
<accession>A0A087UV75</accession>
<feature type="non-terminal residue" evidence="3">
    <location>
        <position position="280"/>
    </location>
</feature>
<feature type="region of interest" description="Disordered" evidence="1">
    <location>
        <begin position="120"/>
        <end position="180"/>
    </location>
</feature>
<keyword evidence="2" id="KW-1133">Transmembrane helix</keyword>
<reference evidence="3 4" key="1">
    <citation type="submission" date="2013-11" db="EMBL/GenBank/DDBJ databases">
        <title>Genome sequencing of Stegodyphus mimosarum.</title>
        <authorList>
            <person name="Bechsgaard J."/>
        </authorList>
    </citation>
    <scope>NUCLEOTIDE SEQUENCE [LARGE SCALE GENOMIC DNA]</scope>
</reference>